<keyword evidence="3" id="KW-1185">Reference proteome</keyword>
<protein>
    <submittedName>
        <fullName evidence="2">Uncharacterized protein</fullName>
    </submittedName>
</protein>
<gene>
    <name evidence="2" type="ORF">OSTQU699_LOCUS5701</name>
</gene>
<proteinExistence type="predicted"/>
<dbReference type="Proteomes" id="UP000708148">
    <property type="component" value="Unassembled WGS sequence"/>
</dbReference>
<reference evidence="2" key="1">
    <citation type="submission" date="2020-12" db="EMBL/GenBank/DDBJ databases">
        <authorList>
            <person name="Iha C."/>
        </authorList>
    </citation>
    <scope>NUCLEOTIDE SEQUENCE</scope>
</reference>
<accession>A0A8S1J2T3</accession>
<feature type="region of interest" description="Disordered" evidence="1">
    <location>
        <begin position="178"/>
        <end position="197"/>
    </location>
</feature>
<name>A0A8S1J2T3_9CHLO</name>
<feature type="compositionally biased region" description="Low complexity" evidence="1">
    <location>
        <begin position="100"/>
        <end position="109"/>
    </location>
</feature>
<evidence type="ECO:0000256" key="1">
    <source>
        <dbReference type="SAM" id="MobiDB-lite"/>
    </source>
</evidence>
<comment type="caution">
    <text evidence="2">The sequence shown here is derived from an EMBL/GenBank/DDBJ whole genome shotgun (WGS) entry which is preliminary data.</text>
</comment>
<dbReference type="AlphaFoldDB" id="A0A8S1J2T3"/>
<evidence type="ECO:0000313" key="2">
    <source>
        <dbReference type="EMBL" id="CAD7700342.1"/>
    </source>
</evidence>
<feature type="compositionally biased region" description="Gly residues" evidence="1">
    <location>
        <begin position="110"/>
        <end position="127"/>
    </location>
</feature>
<sequence length="268" mass="28293">MDRRHDLPRLGSLWRQRSGNSSAEVEEGAGGRETPVARTLSKLGSQCMQALPRMRSGTYARVAGDTEAVPLMEIPDSRKSAGGDAISPRPRTEPLRHATPSGRVRPAAGGPAGGGQSGKGQGAGSGKPGSRIAKFRNHYLRLADLEEISEEQTGNRRESGRGAPTCSTVKHMLAAAGRNATQGGGPNSRAPGQPGAGPPPSYFCRVLEQELKRVLLFAESFAEELWVRLGALFEAMEALAADVKSNPDTAIPTGRVQELSKHGDLIGV</sequence>
<feature type="region of interest" description="Disordered" evidence="1">
    <location>
        <begin position="146"/>
        <end position="165"/>
    </location>
</feature>
<feature type="region of interest" description="Disordered" evidence="1">
    <location>
        <begin position="1"/>
        <end position="38"/>
    </location>
</feature>
<organism evidence="2 3">
    <name type="scientific">Ostreobium quekettii</name>
    <dbReference type="NCBI Taxonomy" id="121088"/>
    <lineage>
        <taxon>Eukaryota</taxon>
        <taxon>Viridiplantae</taxon>
        <taxon>Chlorophyta</taxon>
        <taxon>core chlorophytes</taxon>
        <taxon>Ulvophyceae</taxon>
        <taxon>TCBD clade</taxon>
        <taxon>Bryopsidales</taxon>
        <taxon>Ostreobineae</taxon>
        <taxon>Ostreobiaceae</taxon>
        <taxon>Ostreobium</taxon>
    </lineage>
</organism>
<feature type="region of interest" description="Disordered" evidence="1">
    <location>
        <begin position="70"/>
        <end position="131"/>
    </location>
</feature>
<evidence type="ECO:0000313" key="3">
    <source>
        <dbReference type="Proteomes" id="UP000708148"/>
    </source>
</evidence>
<dbReference type="EMBL" id="CAJHUC010001229">
    <property type="protein sequence ID" value="CAD7700342.1"/>
    <property type="molecule type" value="Genomic_DNA"/>
</dbReference>